<comment type="caution">
    <text evidence="21">The sequence shown here is derived from an EMBL/GenBank/DDBJ whole genome shotgun (WGS) entry which is preliminary data.</text>
</comment>
<dbReference type="Pfam" id="PF01412">
    <property type="entry name" value="ArfGap"/>
    <property type="match status" value="1"/>
</dbReference>
<evidence type="ECO:0000256" key="12">
    <source>
        <dbReference type="ARBA" id="ARBA00022990"/>
    </source>
</evidence>
<reference evidence="21 22" key="1">
    <citation type="journal article" date="2021" name="Sci. Rep.">
        <title>Chromosome anchoring in Senegalese sole (Solea senegalensis) reveals sex-associated markers and genome rearrangements in flatfish.</title>
        <authorList>
            <person name="Guerrero-Cozar I."/>
            <person name="Gomez-Garrido J."/>
            <person name="Berbel C."/>
            <person name="Martinez-Blanch J.F."/>
            <person name="Alioto T."/>
            <person name="Claros M.G."/>
            <person name="Gagnaire P.A."/>
            <person name="Manchado M."/>
        </authorList>
    </citation>
    <scope>NUCLEOTIDE SEQUENCE [LARGE SCALE GENOMIC DNA]</scope>
    <source>
        <strain evidence="21">Sse05_10M</strain>
    </source>
</reference>
<evidence type="ECO:0000256" key="14">
    <source>
        <dbReference type="ARBA" id="ARBA00058112"/>
    </source>
</evidence>
<dbReference type="GO" id="GO:0008270">
    <property type="term" value="F:zinc ion binding"/>
    <property type="evidence" value="ECO:0007669"/>
    <property type="project" value="UniProtKB-KW"/>
</dbReference>
<evidence type="ECO:0000256" key="19">
    <source>
        <dbReference type="SAM" id="MobiDB-lite"/>
    </source>
</evidence>
<dbReference type="InterPro" id="IPR001164">
    <property type="entry name" value="ArfGAP_dom"/>
</dbReference>
<dbReference type="PROSITE" id="PS50115">
    <property type="entry name" value="ARFGAP"/>
    <property type="match status" value="1"/>
</dbReference>
<feature type="region of interest" description="Disordered" evidence="19">
    <location>
        <begin position="127"/>
        <end position="156"/>
    </location>
</feature>
<keyword evidence="8 18" id="KW-0863">Zinc-finger</keyword>
<keyword evidence="12" id="KW-0007">Acetylation</keyword>
<feature type="domain" description="Arf-GAP" evidence="20">
    <location>
        <begin position="7"/>
        <end position="124"/>
    </location>
</feature>
<evidence type="ECO:0000256" key="7">
    <source>
        <dbReference type="ARBA" id="ARBA00022723"/>
    </source>
</evidence>
<dbReference type="GO" id="GO:0016192">
    <property type="term" value="P:vesicle-mediated transport"/>
    <property type="evidence" value="ECO:0007669"/>
    <property type="project" value="UniProtKB-KW"/>
</dbReference>
<evidence type="ECO:0000256" key="8">
    <source>
        <dbReference type="ARBA" id="ARBA00022771"/>
    </source>
</evidence>
<evidence type="ECO:0000256" key="6">
    <source>
        <dbReference type="ARBA" id="ARBA00022553"/>
    </source>
</evidence>
<evidence type="ECO:0000256" key="9">
    <source>
        <dbReference type="ARBA" id="ARBA00022833"/>
    </source>
</evidence>
<keyword evidence="4" id="KW-0343">GTPase activation</keyword>
<dbReference type="AlphaFoldDB" id="A0AAV6QLH1"/>
<organism evidence="21 22">
    <name type="scientific">Solea senegalensis</name>
    <name type="common">Senegalese sole</name>
    <dbReference type="NCBI Taxonomy" id="28829"/>
    <lineage>
        <taxon>Eukaryota</taxon>
        <taxon>Metazoa</taxon>
        <taxon>Chordata</taxon>
        <taxon>Craniata</taxon>
        <taxon>Vertebrata</taxon>
        <taxon>Euteleostomi</taxon>
        <taxon>Actinopterygii</taxon>
        <taxon>Neopterygii</taxon>
        <taxon>Teleostei</taxon>
        <taxon>Neoteleostei</taxon>
        <taxon>Acanthomorphata</taxon>
        <taxon>Carangaria</taxon>
        <taxon>Pleuronectiformes</taxon>
        <taxon>Pleuronectoidei</taxon>
        <taxon>Soleidae</taxon>
        <taxon>Solea</taxon>
    </lineage>
</organism>
<evidence type="ECO:0000256" key="18">
    <source>
        <dbReference type="PROSITE-ProRule" id="PRU00288"/>
    </source>
</evidence>
<feature type="compositionally biased region" description="Polar residues" evidence="19">
    <location>
        <begin position="127"/>
        <end position="139"/>
    </location>
</feature>
<evidence type="ECO:0000256" key="17">
    <source>
        <dbReference type="ARBA" id="ARBA00081514"/>
    </source>
</evidence>
<keyword evidence="13" id="KW-0333">Golgi apparatus</keyword>
<dbReference type="GO" id="GO:0000139">
    <property type="term" value="C:Golgi membrane"/>
    <property type="evidence" value="ECO:0007669"/>
    <property type="project" value="TreeGrafter"/>
</dbReference>
<evidence type="ECO:0000313" key="22">
    <source>
        <dbReference type="Proteomes" id="UP000693946"/>
    </source>
</evidence>
<evidence type="ECO:0000313" key="21">
    <source>
        <dbReference type="EMBL" id="KAG7493792.1"/>
    </source>
</evidence>
<keyword evidence="5" id="KW-0963">Cytoplasm</keyword>
<dbReference type="EMBL" id="JAGKHQ010000016">
    <property type="protein sequence ID" value="KAG7493791.1"/>
    <property type="molecule type" value="Genomic_DNA"/>
</dbReference>
<evidence type="ECO:0000256" key="16">
    <source>
        <dbReference type="ARBA" id="ARBA00077418"/>
    </source>
</evidence>
<proteinExistence type="predicted"/>
<keyword evidence="9" id="KW-0862">Zinc</keyword>
<dbReference type="GO" id="GO:0030100">
    <property type="term" value="P:regulation of endocytosis"/>
    <property type="evidence" value="ECO:0007669"/>
    <property type="project" value="TreeGrafter"/>
</dbReference>
<evidence type="ECO:0000256" key="1">
    <source>
        <dbReference type="ARBA" id="ARBA00004496"/>
    </source>
</evidence>
<dbReference type="GO" id="GO:0032012">
    <property type="term" value="P:regulation of ARF protein signal transduction"/>
    <property type="evidence" value="ECO:0007669"/>
    <property type="project" value="TreeGrafter"/>
</dbReference>
<evidence type="ECO:0000256" key="4">
    <source>
        <dbReference type="ARBA" id="ARBA00022468"/>
    </source>
</evidence>
<dbReference type="Proteomes" id="UP000693946">
    <property type="component" value="Linkage Group LG4"/>
</dbReference>
<dbReference type="GO" id="GO:0015031">
    <property type="term" value="P:protein transport"/>
    <property type="evidence" value="ECO:0007669"/>
    <property type="project" value="UniProtKB-KW"/>
</dbReference>
<evidence type="ECO:0000256" key="15">
    <source>
        <dbReference type="ARBA" id="ARBA00071258"/>
    </source>
</evidence>
<evidence type="ECO:0000256" key="13">
    <source>
        <dbReference type="ARBA" id="ARBA00023034"/>
    </source>
</evidence>
<evidence type="ECO:0000256" key="3">
    <source>
        <dbReference type="ARBA" id="ARBA00022448"/>
    </source>
</evidence>
<accession>A0AAV6QLH1</accession>
<sequence>MASPRTRRVLKEVRTQDENNLCFECGAFNPQWVSVTYGIWICLECSGKHRGLGVHLSFVRSVTMDKWKDVELEKMKAGGNGKFRLFLEIQDDYDPNWTLQEKYNSRAAALYRDKVATIAEGKEWSIETSPARNWTSPQPKASLSSSHRSAGSGQTAAKSNDAAFEDWLSDDVNSYQSGGGYNGNQENRYVGFGNTVTPEKKEEDFLNNAMSSIYSGWSSFTVGASKFASIAKDNTTKLANTATLKLRGYKAPPEPVNHIIGACCFSPHHLHFENPYCPCYFFIFYFFIVSVFHLRTELFECPLHAFGCINITHCVCLDSCTLSLWITCERQS</sequence>
<keyword evidence="10" id="KW-0931">ER-Golgi transport</keyword>
<name>A0AAV6QLH1_SOLSE</name>
<evidence type="ECO:0000259" key="20">
    <source>
        <dbReference type="PROSITE" id="PS50115"/>
    </source>
</evidence>
<keyword evidence="7" id="KW-0479">Metal-binding</keyword>
<dbReference type="SMART" id="SM00105">
    <property type="entry name" value="ArfGap"/>
    <property type="match status" value="1"/>
</dbReference>
<keyword evidence="6" id="KW-0597">Phosphoprotein</keyword>
<dbReference type="EMBL" id="JAGKHQ010000016">
    <property type="protein sequence ID" value="KAG7493792.1"/>
    <property type="molecule type" value="Genomic_DNA"/>
</dbReference>
<dbReference type="PANTHER" id="PTHR46395">
    <property type="entry name" value="ADP-RIBOSYLATION FACTOR GTPASE-ACTIVATING PROTEIN 1"/>
    <property type="match status" value="1"/>
</dbReference>
<reference evidence="21" key="2">
    <citation type="submission" date="2021-03" db="EMBL/GenBank/DDBJ databases">
        <authorList>
            <person name="Guerrero-Cozar I."/>
            <person name="Gomez-Garrido J."/>
            <person name="Berbel C."/>
            <person name="Martinez-Blanch J.F."/>
            <person name="Alioto T."/>
            <person name="Claros M.G."/>
            <person name="Gagnaire P.A."/>
            <person name="Manchado M."/>
        </authorList>
    </citation>
    <scope>NUCLEOTIDE SEQUENCE</scope>
    <source>
        <strain evidence="21">Sse05_10M</strain>
        <tissue evidence="21">Blood</tissue>
    </source>
</reference>
<gene>
    <name evidence="21" type="ORF">JOB18_016263</name>
</gene>
<keyword evidence="11" id="KW-0653">Protein transport</keyword>
<dbReference type="PANTHER" id="PTHR46395:SF1">
    <property type="entry name" value="ADP-RIBOSYLATION FACTOR GTPASE-ACTIVATING PROTEIN 1"/>
    <property type="match status" value="1"/>
</dbReference>
<comment type="function">
    <text evidence="14">GTPase-activating protein (GAP) for the ADP ribosylation factor 1 (ARF1). Involved in membrane trafficking and /or vesicle transport. Promotes hydrolysis of the ARF1-bound GTP and thus, is required for the dissociation of coat proteins from Golgi-derived membranes and vesicles, a prerequisite for vesicle's fusion with target compartment. Probably regulates ARF1-mediated transport via its interaction with the KDELR proteins and TMED2. Overexpression induces the redistribution of the entire Golgi complex to the endoplasmic reticulum, as when ARF1 is deactivated. Its activity is stimulated by phosphoinosides and inhibited by phosphatidylcholine.</text>
</comment>
<evidence type="ECO:0000256" key="5">
    <source>
        <dbReference type="ARBA" id="ARBA00022490"/>
    </source>
</evidence>
<dbReference type="FunFam" id="1.10.220.150:FF:000008">
    <property type="entry name" value="ADP-ribosylation factor GTPase activating protein 1"/>
    <property type="match status" value="1"/>
</dbReference>
<feature type="compositionally biased region" description="Low complexity" evidence="19">
    <location>
        <begin position="141"/>
        <end position="153"/>
    </location>
</feature>
<evidence type="ECO:0000256" key="2">
    <source>
        <dbReference type="ARBA" id="ARBA00004555"/>
    </source>
</evidence>
<protein>
    <recommendedName>
        <fullName evidence="15">ADP-ribosylation factor GTPase-activating protein 1</fullName>
    </recommendedName>
    <alternativeName>
        <fullName evidence="17">ADP-ribosylation factor 1 GTPase-activating protein</fullName>
    </alternativeName>
    <alternativeName>
        <fullName evidence="16">ARF1-directed GTPase-activating protein</fullName>
    </alternativeName>
</protein>
<keyword evidence="3" id="KW-0813">Transport</keyword>
<evidence type="ECO:0000256" key="10">
    <source>
        <dbReference type="ARBA" id="ARBA00022892"/>
    </source>
</evidence>
<dbReference type="CDD" id="cd08830">
    <property type="entry name" value="ArfGap_ArfGap1"/>
    <property type="match status" value="1"/>
</dbReference>
<comment type="subcellular location">
    <subcellularLocation>
        <location evidence="1">Cytoplasm</location>
    </subcellularLocation>
    <subcellularLocation>
        <location evidence="2">Golgi apparatus</location>
    </subcellularLocation>
</comment>
<evidence type="ECO:0000256" key="11">
    <source>
        <dbReference type="ARBA" id="ARBA00022927"/>
    </source>
</evidence>
<dbReference type="GO" id="GO:0005096">
    <property type="term" value="F:GTPase activator activity"/>
    <property type="evidence" value="ECO:0007669"/>
    <property type="project" value="UniProtKB-KW"/>
</dbReference>
<keyword evidence="22" id="KW-1185">Reference proteome</keyword>